<feature type="transmembrane region" description="Helical" evidence="8">
    <location>
        <begin position="614"/>
        <end position="637"/>
    </location>
</feature>
<reference evidence="9" key="1">
    <citation type="journal article" date="2021" name="Nat. Commun.">
        <title>Genetic determinants of endophytism in the Arabidopsis root mycobiome.</title>
        <authorList>
            <person name="Mesny F."/>
            <person name="Miyauchi S."/>
            <person name="Thiergart T."/>
            <person name="Pickel B."/>
            <person name="Atanasova L."/>
            <person name="Karlsson M."/>
            <person name="Huettel B."/>
            <person name="Barry K.W."/>
            <person name="Haridas S."/>
            <person name="Chen C."/>
            <person name="Bauer D."/>
            <person name="Andreopoulos W."/>
            <person name="Pangilinan J."/>
            <person name="LaButti K."/>
            <person name="Riley R."/>
            <person name="Lipzen A."/>
            <person name="Clum A."/>
            <person name="Drula E."/>
            <person name="Henrissat B."/>
            <person name="Kohler A."/>
            <person name="Grigoriev I.V."/>
            <person name="Martin F.M."/>
            <person name="Hacquard S."/>
        </authorList>
    </citation>
    <scope>NUCLEOTIDE SEQUENCE</scope>
    <source>
        <strain evidence="9">MPI-CAGE-AT-0023</strain>
    </source>
</reference>
<dbReference type="OrthoDB" id="5390157at2759"/>
<feature type="transmembrane region" description="Helical" evidence="8">
    <location>
        <begin position="87"/>
        <end position="112"/>
    </location>
</feature>
<feature type="transmembrane region" description="Helical" evidence="8">
    <location>
        <begin position="531"/>
        <end position="551"/>
    </location>
</feature>
<dbReference type="GO" id="GO:0035673">
    <property type="term" value="F:oligopeptide transmembrane transporter activity"/>
    <property type="evidence" value="ECO:0007669"/>
    <property type="project" value="InterPro"/>
</dbReference>
<dbReference type="GO" id="GO:0000329">
    <property type="term" value="C:fungal-type vacuole membrane"/>
    <property type="evidence" value="ECO:0007669"/>
    <property type="project" value="TreeGrafter"/>
</dbReference>
<feature type="transmembrane region" description="Helical" evidence="8">
    <location>
        <begin position="331"/>
        <end position="356"/>
    </location>
</feature>
<evidence type="ECO:0000256" key="7">
    <source>
        <dbReference type="SAM" id="MobiDB-lite"/>
    </source>
</evidence>
<feature type="transmembrane region" description="Helical" evidence="8">
    <location>
        <begin position="132"/>
        <end position="150"/>
    </location>
</feature>
<evidence type="ECO:0000256" key="4">
    <source>
        <dbReference type="ARBA" id="ARBA00022692"/>
    </source>
</evidence>
<keyword evidence="10" id="KW-1185">Reference proteome</keyword>
<dbReference type="PANTHER" id="PTHR31645:SF0">
    <property type="entry name" value="OLIGOPEPTIDE TRANSPORTER YGL114W-RELATED"/>
    <property type="match status" value="1"/>
</dbReference>
<evidence type="ECO:0000256" key="3">
    <source>
        <dbReference type="ARBA" id="ARBA00022448"/>
    </source>
</evidence>
<dbReference type="EMBL" id="JAGMUX010000003">
    <property type="protein sequence ID" value="KAH7265626.1"/>
    <property type="molecule type" value="Genomic_DNA"/>
</dbReference>
<accession>A0A9P9HYM5</accession>
<feature type="transmembrane region" description="Helical" evidence="8">
    <location>
        <begin position="417"/>
        <end position="437"/>
    </location>
</feature>
<feature type="transmembrane region" description="Helical" evidence="8">
    <location>
        <begin position="658"/>
        <end position="681"/>
    </location>
</feature>
<protein>
    <submittedName>
        <fullName evidence="9">OPT oligopeptide transporter protein-domain-containing protein</fullName>
    </submittedName>
</protein>
<evidence type="ECO:0000256" key="2">
    <source>
        <dbReference type="ARBA" id="ARBA00008807"/>
    </source>
</evidence>
<dbReference type="NCBIfam" id="TIGR00728">
    <property type="entry name" value="OPT_sfam"/>
    <property type="match status" value="1"/>
</dbReference>
<dbReference type="InterPro" id="IPR004813">
    <property type="entry name" value="OPT"/>
</dbReference>
<evidence type="ECO:0000256" key="8">
    <source>
        <dbReference type="SAM" id="Phobius"/>
    </source>
</evidence>
<proteinExistence type="inferred from homology"/>
<gene>
    <name evidence="9" type="ORF">BKA55DRAFT_503015</name>
</gene>
<sequence>MPPSSGDDSGTQAIAPHPSAALADNGLTWRAIVCALILGTGVCLTNMYFGLQAGMVNAMPMQSALLGFAFLQCFKAHFSTALTPQEIALIEVMAGALGLAPFTSGLTSFISALQFLVDSDHDTGLEFTTSQLLIWSLSTCVLGIVLGAPFRRLFILQEKLRFPSATATGTLIGVLFNRKDIIARANPSSKPTPDQTLGDAQATPSTGFEGHVCDSSSAIRHDYDEPTVKQDEHRSNIRILLLSLVGSATFGIVSYLVPVLHRVPLFGSEIAEKWLWALDLSPAYLGYGIIIGPAINTYTLLGAVVGWGILSPIAKYNGWTPGSVDEFDNGARGWILCVGMGLILGDTFVALAWITIQLIGNSVKASLVSRSRSPADHLQEQVSLLSGSSVIHDDRQVEDHSLPDQHWSSSSLVTPSLVFWLGSTLFFVLLVSLLLGFRHVVSSFAIPITALMMPFAALISMRSLGETDNGASLAIGRLAQFINALVVPLSSTMFTSTNLLMSGAIESGASQASQHMGGLRTAYMTNTAPRLILHAQMLGSYVGSFVAVSLYKTYTSIKKIPSQEFGIPDARLYIVTVQMIRQQGLPPKAMEFASVAFMIGAICGGLRIVGKDHWWRYLVPSAVAMAVGMYIPPAITIPRAIGGLIPVVAQQQSSLTSFTMTCCATGLILGQGLFSLVALLLDAFHG</sequence>
<feature type="compositionally biased region" description="Polar residues" evidence="7">
    <location>
        <begin position="186"/>
        <end position="195"/>
    </location>
</feature>
<evidence type="ECO:0000256" key="5">
    <source>
        <dbReference type="ARBA" id="ARBA00022989"/>
    </source>
</evidence>
<keyword evidence="3" id="KW-0813">Transport</keyword>
<evidence type="ECO:0000256" key="6">
    <source>
        <dbReference type="ARBA" id="ARBA00023136"/>
    </source>
</evidence>
<feature type="transmembrane region" description="Helical" evidence="8">
    <location>
        <begin position="589"/>
        <end position="608"/>
    </location>
</feature>
<keyword evidence="6 8" id="KW-0472">Membrane</keyword>
<feature type="transmembrane region" description="Helical" evidence="8">
    <location>
        <begin position="239"/>
        <end position="257"/>
    </location>
</feature>
<comment type="similarity">
    <text evidence="2">Belongs to the oligopeptide OPT transporter family.</text>
</comment>
<dbReference type="GeneID" id="70216925"/>
<evidence type="ECO:0000313" key="9">
    <source>
        <dbReference type="EMBL" id="KAH7265626.1"/>
    </source>
</evidence>
<keyword evidence="4 8" id="KW-0812">Transmembrane</keyword>
<comment type="subcellular location">
    <subcellularLocation>
        <location evidence="1">Membrane</location>
        <topology evidence="1">Multi-pass membrane protein</topology>
    </subcellularLocation>
</comment>
<dbReference type="Proteomes" id="UP000720189">
    <property type="component" value="Unassembled WGS sequence"/>
</dbReference>
<dbReference type="Pfam" id="PF03169">
    <property type="entry name" value="OPT"/>
    <property type="match status" value="1"/>
</dbReference>
<dbReference type="PANTHER" id="PTHR31645">
    <property type="entry name" value="OLIGOPEPTIDE TRANSPORTER YGL114W-RELATED"/>
    <property type="match status" value="1"/>
</dbReference>
<keyword evidence="5 8" id="KW-1133">Transmembrane helix</keyword>
<feature type="transmembrane region" description="Helical" evidence="8">
    <location>
        <begin position="284"/>
        <end position="310"/>
    </location>
</feature>
<organism evidence="9 10">
    <name type="scientific">Fusarium redolens</name>
    <dbReference type="NCBI Taxonomy" id="48865"/>
    <lineage>
        <taxon>Eukaryota</taxon>
        <taxon>Fungi</taxon>
        <taxon>Dikarya</taxon>
        <taxon>Ascomycota</taxon>
        <taxon>Pezizomycotina</taxon>
        <taxon>Sordariomycetes</taxon>
        <taxon>Hypocreomycetidae</taxon>
        <taxon>Hypocreales</taxon>
        <taxon>Nectriaceae</taxon>
        <taxon>Fusarium</taxon>
        <taxon>Fusarium redolens species complex</taxon>
    </lineage>
</organism>
<feature type="transmembrane region" description="Helical" evidence="8">
    <location>
        <begin position="444"/>
        <end position="464"/>
    </location>
</feature>
<feature type="transmembrane region" description="Helical" evidence="8">
    <location>
        <begin position="27"/>
        <end position="51"/>
    </location>
</feature>
<evidence type="ECO:0000256" key="1">
    <source>
        <dbReference type="ARBA" id="ARBA00004141"/>
    </source>
</evidence>
<evidence type="ECO:0000313" key="10">
    <source>
        <dbReference type="Proteomes" id="UP000720189"/>
    </source>
</evidence>
<dbReference type="InterPro" id="IPR045035">
    <property type="entry name" value="YSL-like"/>
</dbReference>
<name>A0A9P9HYM5_FUSRE</name>
<dbReference type="RefSeq" id="XP_046054361.1">
    <property type="nucleotide sequence ID" value="XM_046186971.1"/>
</dbReference>
<dbReference type="AlphaFoldDB" id="A0A9P9HYM5"/>
<feature type="region of interest" description="Disordered" evidence="7">
    <location>
        <begin position="185"/>
        <end position="205"/>
    </location>
</feature>
<comment type="caution">
    <text evidence="9">The sequence shown here is derived from an EMBL/GenBank/DDBJ whole genome shotgun (WGS) entry which is preliminary data.</text>
</comment>